<dbReference type="GO" id="GO:0003677">
    <property type="term" value="F:DNA binding"/>
    <property type="evidence" value="ECO:0007669"/>
    <property type="project" value="UniProtKB-KW"/>
</dbReference>
<protein>
    <submittedName>
        <fullName evidence="8">Transposase, IS4 family</fullName>
    </submittedName>
</protein>
<dbReference type="Pfam" id="PF01609">
    <property type="entry name" value="DDE_Tnp_1"/>
    <property type="match status" value="1"/>
</dbReference>
<reference evidence="8 9" key="1">
    <citation type="journal article" date="2015" name="Nature">
        <title>rRNA introns, odd ribosomes, and small enigmatic genomes across a large radiation of phyla.</title>
        <authorList>
            <person name="Brown C.T."/>
            <person name="Hug L.A."/>
            <person name="Thomas B.C."/>
            <person name="Sharon I."/>
            <person name="Castelle C.J."/>
            <person name="Singh A."/>
            <person name="Wilkins M.J."/>
            <person name="Williams K.H."/>
            <person name="Banfield J.F."/>
        </authorList>
    </citation>
    <scope>NUCLEOTIDE SEQUENCE [LARGE SCALE GENOMIC DNA]</scope>
</reference>
<gene>
    <name evidence="8" type="ORF">UT42_C0038G0009</name>
</gene>
<dbReference type="Pfam" id="PF05598">
    <property type="entry name" value="DUF772"/>
    <property type="match status" value="1"/>
</dbReference>
<dbReference type="PANTHER" id="PTHR35604:SF2">
    <property type="entry name" value="TRANSPOSASE INSH FOR INSERTION SEQUENCE ELEMENT IS5A-RELATED"/>
    <property type="match status" value="1"/>
</dbReference>
<sequence>MFKSQGSFTNSMFGSYAYEKVIARNFNHLLVRLNNSIDLSFIEALVQDCYCPDNGRRAYHPVLMFKILFLQTLYNESDEKIIEAIDTNILFRYFIGLSLEDEIPDRTLLGKFKNRLGEDKFNQIFNRIVELAKENGLVDSRLRLIDCTAITANVDIYRCAKTKQAEHDQNYINHSTPDKEASTGHKTAHKKWYGYKSGIIIDAESEIVTAVETSTASIHDVEHLESLVEKDIVASGGAQRLCGDKGFVGKDTFLKDKNIINSIIRRNNMKQPRRLSYKLDKMVRPIIEHKFAEGKNLHGLGKARYWGRWKVHIQTLLIYLTMNLKKIVNFLIPIET</sequence>
<dbReference type="Proteomes" id="UP000034048">
    <property type="component" value="Unassembled WGS sequence"/>
</dbReference>
<dbReference type="InterPro" id="IPR002559">
    <property type="entry name" value="Transposase_11"/>
</dbReference>
<organism evidence="8 9">
    <name type="scientific">Candidatus Falkowbacteria bacterium GW2011_GWA2_39_24</name>
    <dbReference type="NCBI Taxonomy" id="1618634"/>
    <lineage>
        <taxon>Bacteria</taxon>
        <taxon>Candidatus Falkowiibacteriota</taxon>
    </lineage>
</organism>
<name>A0A0G0NLU7_9BACT</name>
<comment type="caution">
    <text evidence="8">The sequence shown here is derived from an EMBL/GenBank/DDBJ whole genome shotgun (WGS) entry which is preliminary data.</text>
</comment>
<evidence type="ECO:0000313" key="8">
    <source>
        <dbReference type="EMBL" id="KKR13771.1"/>
    </source>
</evidence>
<evidence type="ECO:0000259" key="6">
    <source>
        <dbReference type="Pfam" id="PF01609"/>
    </source>
</evidence>
<keyword evidence="5" id="KW-0233">DNA recombination</keyword>
<dbReference type="AlphaFoldDB" id="A0A0G0NLU7"/>
<evidence type="ECO:0000256" key="3">
    <source>
        <dbReference type="ARBA" id="ARBA00022578"/>
    </source>
</evidence>
<keyword evidence="3" id="KW-0815">Transposition</keyword>
<dbReference type="GO" id="GO:0006313">
    <property type="term" value="P:DNA transposition"/>
    <property type="evidence" value="ECO:0007669"/>
    <property type="project" value="InterPro"/>
</dbReference>
<dbReference type="InterPro" id="IPR047959">
    <property type="entry name" value="Transpos_IS5"/>
</dbReference>
<dbReference type="GO" id="GO:0004803">
    <property type="term" value="F:transposase activity"/>
    <property type="evidence" value="ECO:0007669"/>
    <property type="project" value="InterPro"/>
</dbReference>
<evidence type="ECO:0000256" key="2">
    <source>
        <dbReference type="ARBA" id="ARBA00010075"/>
    </source>
</evidence>
<evidence type="ECO:0000256" key="4">
    <source>
        <dbReference type="ARBA" id="ARBA00023125"/>
    </source>
</evidence>
<feature type="domain" description="Transposase IS4-like" evidence="6">
    <location>
        <begin position="176"/>
        <end position="324"/>
    </location>
</feature>
<dbReference type="PANTHER" id="PTHR35604">
    <property type="entry name" value="TRANSPOSASE INSH FOR INSERTION SEQUENCE ELEMENT IS5A-RELATED"/>
    <property type="match status" value="1"/>
</dbReference>
<comment type="similarity">
    <text evidence="2">Belongs to the transposase 11 family.</text>
</comment>
<proteinExistence type="inferred from homology"/>
<comment type="function">
    <text evidence="1">Involved in the transposition of the insertion sequence IS5.</text>
</comment>
<dbReference type="EMBL" id="LBWS01000038">
    <property type="protein sequence ID" value="KKR13771.1"/>
    <property type="molecule type" value="Genomic_DNA"/>
</dbReference>
<dbReference type="NCBIfam" id="NF033581">
    <property type="entry name" value="transpos_IS5_4"/>
    <property type="match status" value="1"/>
</dbReference>
<keyword evidence="4" id="KW-0238">DNA-binding</keyword>
<feature type="domain" description="Transposase InsH N-terminal" evidence="7">
    <location>
        <begin position="27"/>
        <end position="115"/>
    </location>
</feature>
<accession>A0A0G0NLU7</accession>
<evidence type="ECO:0000256" key="5">
    <source>
        <dbReference type="ARBA" id="ARBA00023172"/>
    </source>
</evidence>
<evidence type="ECO:0000256" key="1">
    <source>
        <dbReference type="ARBA" id="ARBA00003544"/>
    </source>
</evidence>
<dbReference type="InterPro" id="IPR008490">
    <property type="entry name" value="Transposase_InsH_N"/>
</dbReference>
<evidence type="ECO:0000313" key="9">
    <source>
        <dbReference type="Proteomes" id="UP000034048"/>
    </source>
</evidence>
<evidence type="ECO:0000259" key="7">
    <source>
        <dbReference type="Pfam" id="PF05598"/>
    </source>
</evidence>